<gene>
    <name evidence="2" type="ORF">SAMN05444169_5471</name>
</gene>
<evidence type="ECO:0000313" key="2">
    <source>
        <dbReference type="EMBL" id="SHH05273.1"/>
    </source>
</evidence>
<proteinExistence type="predicted"/>
<dbReference type="Proteomes" id="UP000190675">
    <property type="component" value="Chromosome I"/>
</dbReference>
<dbReference type="EMBL" id="LT670818">
    <property type="protein sequence ID" value="SHH05273.1"/>
    <property type="molecule type" value="Genomic_DNA"/>
</dbReference>
<keyword evidence="1" id="KW-0175">Coiled coil</keyword>
<feature type="coiled-coil region" evidence="1">
    <location>
        <begin position="48"/>
        <end position="78"/>
    </location>
</feature>
<protein>
    <submittedName>
        <fullName evidence="2">Uncharacterized protein</fullName>
    </submittedName>
</protein>
<dbReference type="OrthoDB" id="8240972at2"/>
<organism evidence="2 3">
    <name type="scientific">Bradyrhizobium erythrophlei</name>
    <dbReference type="NCBI Taxonomy" id="1437360"/>
    <lineage>
        <taxon>Bacteria</taxon>
        <taxon>Pseudomonadati</taxon>
        <taxon>Pseudomonadota</taxon>
        <taxon>Alphaproteobacteria</taxon>
        <taxon>Hyphomicrobiales</taxon>
        <taxon>Nitrobacteraceae</taxon>
        <taxon>Bradyrhizobium</taxon>
    </lineage>
</organism>
<dbReference type="AlphaFoldDB" id="A0A1M5PVF9"/>
<evidence type="ECO:0000313" key="3">
    <source>
        <dbReference type="Proteomes" id="UP000190675"/>
    </source>
</evidence>
<evidence type="ECO:0000256" key="1">
    <source>
        <dbReference type="SAM" id="Coils"/>
    </source>
</evidence>
<reference evidence="2 3" key="1">
    <citation type="submission" date="2016-11" db="EMBL/GenBank/DDBJ databases">
        <authorList>
            <person name="Jaros S."/>
            <person name="Januszkiewicz K."/>
            <person name="Wedrychowicz H."/>
        </authorList>
    </citation>
    <scope>NUCLEOTIDE SEQUENCE [LARGE SCALE GENOMIC DNA]</scope>
    <source>
        <strain evidence="2 3">GAS242</strain>
    </source>
</reference>
<name>A0A1M5PVF9_9BRAD</name>
<dbReference type="RefSeq" id="WP_079568612.1">
    <property type="nucleotide sequence ID" value="NZ_LT670818.1"/>
</dbReference>
<accession>A0A1M5PVF9</accession>
<sequence>MLNLKADLDTFIEETTAFANSIRVEPMIPRTVMEPNRKPSADWVQSEREEIARRIANLRAHQQRLKREREDYAASEIKRMLASR</sequence>